<reference evidence="2" key="1">
    <citation type="submission" date="2020-05" db="EMBL/GenBank/DDBJ databases">
        <title>WGS assembly of Panicum virgatum.</title>
        <authorList>
            <person name="Lovell J.T."/>
            <person name="Jenkins J."/>
            <person name="Shu S."/>
            <person name="Juenger T.E."/>
            <person name="Schmutz J."/>
        </authorList>
    </citation>
    <scope>NUCLEOTIDE SEQUENCE</scope>
    <source>
        <strain evidence="2">AP13</strain>
    </source>
</reference>
<dbReference type="AlphaFoldDB" id="A0A8T0SHT0"/>
<gene>
    <name evidence="2" type="ORF">PVAP13_5KG105687</name>
</gene>
<evidence type="ECO:0000313" key="3">
    <source>
        <dbReference type="Proteomes" id="UP000823388"/>
    </source>
</evidence>
<dbReference type="EMBL" id="CM029045">
    <property type="protein sequence ID" value="KAG2595849.1"/>
    <property type="molecule type" value="Genomic_DNA"/>
</dbReference>
<dbReference type="Proteomes" id="UP000823388">
    <property type="component" value="Chromosome 5K"/>
</dbReference>
<organism evidence="2 3">
    <name type="scientific">Panicum virgatum</name>
    <name type="common">Blackwell switchgrass</name>
    <dbReference type="NCBI Taxonomy" id="38727"/>
    <lineage>
        <taxon>Eukaryota</taxon>
        <taxon>Viridiplantae</taxon>
        <taxon>Streptophyta</taxon>
        <taxon>Embryophyta</taxon>
        <taxon>Tracheophyta</taxon>
        <taxon>Spermatophyta</taxon>
        <taxon>Magnoliopsida</taxon>
        <taxon>Liliopsida</taxon>
        <taxon>Poales</taxon>
        <taxon>Poaceae</taxon>
        <taxon>PACMAD clade</taxon>
        <taxon>Panicoideae</taxon>
        <taxon>Panicodae</taxon>
        <taxon>Paniceae</taxon>
        <taxon>Panicinae</taxon>
        <taxon>Panicum</taxon>
        <taxon>Panicum sect. Hiantes</taxon>
    </lineage>
</organism>
<name>A0A8T0SHT0_PANVG</name>
<keyword evidence="3" id="KW-1185">Reference proteome</keyword>
<comment type="caution">
    <text evidence="2">The sequence shown here is derived from an EMBL/GenBank/DDBJ whole genome shotgun (WGS) entry which is preliminary data.</text>
</comment>
<evidence type="ECO:0000256" key="1">
    <source>
        <dbReference type="SAM" id="MobiDB-lite"/>
    </source>
</evidence>
<feature type="compositionally biased region" description="Acidic residues" evidence="1">
    <location>
        <begin position="44"/>
        <end position="56"/>
    </location>
</feature>
<accession>A0A8T0SHT0</accession>
<feature type="region of interest" description="Disordered" evidence="1">
    <location>
        <begin position="44"/>
        <end position="66"/>
    </location>
</feature>
<proteinExistence type="predicted"/>
<sequence>MAFRKKNGLCFNCGEKWGHNHRCSQQVSLHVLEELFDAIDTMDDAADTDSEEEVEPDTVMAVGDPLTTPKRKTMKLQGMVAGSEVLILVDSGSVATFISQHLATQLKLDTV</sequence>
<evidence type="ECO:0000313" key="2">
    <source>
        <dbReference type="EMBL" id="KAG2595849.1"/>
    </source>
</evidence>
<protein>
    <submittedName>
        <fullName evidence="2">Uncharacterized protein</fullName>
    </submittedName>
</protein>